<dbReference type="GO" id="GO:0005762">
    <property type="term" value="C:mitochondrial large ribosomal subunit"/>
    <property type="evidence" value="ECO:0007669"/>
    <property type="project" value="TreeGrafter"/>
</dbReference>
<dbReference type="InterPro" id="IPR015797">
    <property type="entry name" value="NUDIX_hydrolase-like_dom_sf"/>
</dbReference>
<dbReference type="GO" id="GO:0003735">
    <property type="term" value="F:structural constituent of ribosome"/>
    <property type="evidence" value="ECO:0007669"/>
    <property type="project" value="InterPro"/>
</dbReference>
<name>A0A2C5ZQK7_9HYPO</name>
<evidence type="ECO:0000256" key="1">
    <source>
        <dbReference type="ARBA" id="ARBA00004173"/>
    </source>
</evidence>
<evidence type="ECO:0000259" key="8">
    <source>
        <dbReference type="Pfam" id="PF11788"/>
    </source>
</evidence>
<comment type="caution">
    <text evidence="9">The sequence shown here is derived from an EMBL/GenBank/DDBJ whole genome shotgun (WGS) entry which is preliminary data.</text>
</comment>
<comment type="similarity">
    <text evidence="2">Belongs to the mitochondrion-specific ribosomal protein mL46 family.</text>
</comment>
<evidence type="ECO:0000256" key="4">
    <source>
        <dbReference type="ARBA" id="ARBA00022980"/>
    </source>
</evidence>
<dbReference type="CDD" id="cd04661">
    <property type="entry name" value="NUDIX_MRP_L46"/>
    <property type="match status" value="1"/>
</dbReference>
<dbReference type="GO" id="GO:0005743">
    <property type="term" value="C:mitochondrial inner membrane"/>
    <property type="evidence" value="ECO:0007669"/>
    <property type="project" value="UniProtKB-ARBA"/>
</dbReference>
<organism evidence="9 10">
    <name type="scientific">Ophiocordyceps australis</name>
    <dbReference type="NCBI Taxonomy" id="1399860"/>
    <lineage>
        <taxon>Eukaryota</taxon>
        <taxon>Fungi</taxon>
        <taxon>Dikarya</taxon>
        <taxon>Ascomycota</taxon>
        <taxon>Pezizomycotina</taxon>
        <taxon>Sordariomycetes</taxon>
        <taxon>Hypocreomycetidae</taxon>
        <taxon>Hypocreales</taxon>
        <taxon>Ophiocordycipitaceae</taxon>
        <taxon>Ophiocordyceps</taxon>
    </lineage>
</organism>
<protein>
    <recommendedName>
        <fullName evidence="7">Large ribosomal subunit protein mL46</fullName>
    </recommendedName>
</protein>
<dbReference type="EMBL" id="NJEU01000077">
    <property type="protein sequence ID" value="PHH82103.1"/>
    <property type="molecule type" value="Genomic_DNA"/>
</dbReference>
<evidence type="ECO:0000313" key="9">
    <source>
        <dbReference type="EMBL" id="PHH82103.1"/>
    </source>
</evidence>
<dbReference type="Gene3D" id="3.90.79.10">
    <property type="entry name" value="Nucleoside Triphosphate Pyrophosphohydrolase"/>
    <property type="match status" value="1"/>
</dbReference>
<dbReference type="InterPro" id="IPR033650">
    <property type="entry name" value="Ribosomal_mL46_NUDIX"/>
</dbReference>
<evidence type="ECO:0000313" key="10">
    <source>
        <dbReference type="Proteomes" id="UP000224854"/>
    </source>
</evidence>
<evidence type="ECO:0000256" key="7">
    <source>
        <dbReference type="ARBA" id="ARBA00035190"/>
    </source>
</evidence>
<dbReference type="PANTHER" id="PTHR13124:SF12">
    <property type="entry name" value="LARGE RIBOSOMAL SUBUNIT PROTEIN ML46"/>
    <property type="match status" value="1"/>
</dbReference>
<keyword evidence="6" id="KW-0687">Ribonucleoprotein</keyword>
<dbReference type="Proteomes" id="UP000224854">
    <property type="component" value="Unassembled WGS sequence"/>
</dbReference>
<keyword evidence="10" id="KW-1185">Reference proteome</keyword>
<feature type="domain" description="Large ribosomal subunit protein mL46 N-terminal" evidence="8">
    <location>
        <begin position="64"/>
        <end position="200"/>
    </location>
</feature>
<gene>
    <name evidence="9" type="ORF">CDD82_6989</name>
</gene>
<dbReference type="SUPFAM" id="SSF55811">
    <property type="entry name" value="Nudix"/>
    <property type="match status" value="1"/>
</dbReference>
<evidence type="ECO:0000256" key="2">
    <source>
        <dbReference type="ARBA" id="ARBA00009070"/>
    </source>
</evidence>
<evidence type="ECO:0000256" key="6">
    <source>
        <dbReference type="ARBA" id="ARBA00023274"/>
    </source>
</evidence>
<comment type="subcellular location">
    <subcellularLocation>
        <location evidence="1">Mitochondrion</location>
    </subcellularLocation>
</comment>
<proteinExistence type="inferred from homology"/>
<dbReference type="OrthoDB" id="414075at2759"/>
<evidence type="ECO:0000256" key="3">
    <source>
        <dbReference type="ARBA" id="ARBA00022946"/>
    </source>
</evidence>
<dbReference type="InterPro" id="IPR040008">
    <property type="entry name" value="Ribosomal_mL46"/>
</dbReference>
<dbReference type="PANTHER" id="PTHR13124">
    <property type="entry name" value="39S RIBOSOMAL PROTEIN L46, MITOCHONDRIAL PRECURSOR-RELATED"/>
    <property type="match status" value="1"/>
</dbReference>
<keyword evidence="5" id="KW-0496">Mitochondrion</keyword>
<dbReference type="AlphaFoldDB" id="A0A2C5ZQK7"/>
<keyword evidence="3" id="KW-0809">Transit peptide</keyword>
<sequence>MAVSSRGSTIQHVIRATARLDICSQCATCFNRSWGSRRPSSSVAAAALPDSSEAAIAPVAPLAYDVHSGLILTRPPLLTRQLHPFETAFFFYQKRLEERLNAPFITNVYFKDDTPRKLDWVIKIKEKKGCVAHELGEYKGKNSSSWNDELLVGNKLSSREHMMESLLKDAETRVSDDAEVVPLESVKPVERPQARETEADKTNDVRRLDRKLDRTLYLLLKGKQGWGFPSDIVGKEENLHETAQRVLDQAAGINMNTWIVSTVPVAHLVSKPVRDEAGTVQKRGVKTFFLKGRIMAGQVDVTGNPFGYSDFKWLTKEELEPELEPSYLHGVRNMMVSR</sequence>
<dbReference type="FunFam" id="3.90.79.10:FF:000018">
    <property type="entry name" value="39S ribosomal protein L46, mitochondrial"/>
    <property type="match status" value="1"/>
</dbReference>
<keyword evidence="4" id="KW-0689">Ribosomal protein</keyword>
<reference evidence="9 10" key="1">
    <citation type="submission" date="2017-06" db="EMBL/GenBank/DDBJ databases">
        <title>Ant-infecting Ophiocordyceps genomes reveal a high diversity of potential behavioral manipulation genes and a possible major role for enterotoxins.</title>
        <authorList>
            <person name="De Bekker C."/>
            <person name="Evans H.C."/>
            <person name="Brachmann A."/>
            <person name="Hughes D.P."/>
        </authorList>
    </citation>
    <scope>NUCLEOTIDE SEQUENCE [LARGE SCALE GENOMIC DNA]</scope>
    <source>
        <strain evidence="9 10">1348a</strain>
    </source>
</reference>
<evidence type="ECO:0000256" key="5">
    <source>
        <dbReference type="ARBA" id="ARBA00023128"/>
    </source>
</evidence>
<dbReference type="InterPro" id="IPR021757">
    <property type="entry name" value="Ribosomal_mL46_N"/>
</dbReference>
<accession>A0A2C5ZQK7</accession>
<dbReference type="Pfam" id="PF11788">
    <property type="entry name" value="MRP-L46"/>
    <property type="match status" value="1"/>
</dbReference>